<keyword evidence="8" id="KW-0539">Nucleus</keyword>
<dbReference type="GO" id="GO:0005634">
    <property type="term" value="C:nucleus"/>
    <property type="evidence" value="ECO:0007669"/>
    <property type="project" value="UniProtKB-SubCell"/>
</dbReference>
<comment type="subcellular location">
    <subcellularLocation>
        <location evidence="2">Cytoplasm</location>
    </subcellularLocation>
    <subcellularLocation>
        <location evidence="1">Nucleus</location>
    </subcellularLocation>
</comment>
<dbReference type="AlphaFoldDB" id="M7S685"/>
<evidence type="ECO:0000256" key="2">
    <source>
        <dbReference type="ARBA" id="ARBA00004496"/>
    </source>
</evidence>
<dbReference type="PANTHER" id="PTHR20531">
    <property type="entry name" value="N-ALPHA-ACETYLTRANSFERASE 40"/>
    <property type="match status" value="1"/>
</dbReference>
<dbReference type="STRING" id="1287681.M7S685"/>
<dbReference type="HOGENOM" id="CLU_051699_2_1_1"/>
<reference evidence="14" key="1">
    <citation type="journal article" date="2013" name="Genome Announc.">
        <title>Draft genome sequence of the grapevine dieback fungus Eutypa lata UCR-EL1.</title>
        <authorList>
            <person name="Blanco-Ulate B."/>
            <person name="Rolshausen P.E."/>
            <person name="Cantu D."/>
        </authorList>
    </citation>
    <scope>NUCLEOTIDE SEQUENCE [LARGE SCALE GENOMIC DNA]</scope>
    <source>
        <strain evidence="14">UCR-EL1</strain>
    </source>
</reference>
<evidence type="ECO:0000256" key="11">
    <source>
        <dbReference type="ARBA" id="ARBA00049524"/>
    </source>
</evidence>
<dbReference type="Proteomes" id="UP000012174">
    <property type="component" value="Unassembled WGS sequence"/>
</dbReference>
<dbReference type="InterPro" id="IPR039949">
    <property type="entry name" value="NAA40"/>
</dbReference>
<evidence type="ECO:0000256" key="7">
    <source>
        <dbReference type="ARBA" id="ARBA00022679"/>
    </source>
</evidence>
<keyword evidence="9" id="KW-0012">Acyltransferase</keyword>
<dbReference type="KEGG" id="ela:UCREL1_11489"/>
<dbReference type="PANTHER" id="PTHR20531:SF1">
    <property type="entry name" value="N-ALPHA-ACETYLTRANSFERASE 40"/>
    <property type="match status" value="1"/>
</dbReference>
<dbReference type="GO" id="GO:0005737">
    <property type="term" value="C:cytoplasm"/>
    <property type="evidence" value="ECO:0007669"/>
    <property type="project" value="UniProtKB-SubCell"/>
</dbReference>
<keyword evidence="6" id="KW-0963">Cytoplasm</keyword>
<evidence type="ECO:0000313" key="14">
    <source>
        <dbReference type="Proteomes" id="UP000012174"/>
    </source>
</evidence>
<gene>
    <name evidence="13" type="ORF">UCREL1_11489</name>
</gene>
<dbReference type="PROSITE" id="PS51186">
    <property type="entry name" value="GNAT"/>
    <property type="match status" value="1"/>
</dbReference>
<evidence type="ECO:0000256" key="3">
    <source>
        <dbReference type="ARBA" id="ARBA00008870"/>
    </source>
</evidence>
<evidence type="ECO:0000256" key="1">
    <source>
        <dbReference type="ARBA" id="ARBA00004123"/>
    </source>
</evidence>
<evidence type="ECO:0000313" key="13">
    <source>
        <dbReference type="EMBL" id="EMR61584.1"/>
    </source>
</evidence>
<evidence type="ECO:0000256" key="6">
    <source>
        <dbReference type="ARBA" id="ARBA00022490"/>
    </source>
</evidence>
<evidence type="ECO:0000256" key="4">
    <source>
        <dbReference type="ARBA" id="ARBA00012950"/>
    </source>
</evidence>
<dbReference type="OrthoDB" id="424551at2759"/>
<comment type="catalytic activity">
    <reaction evidence="11">
        <text>N-terminal L-seryl-[histone H4] + acetyl-CoA = N-terminal N(alpha)-acetyl-L-seryl-[histone H4] + CoA + H(+)</text>
        <dbReference type="Rhea" id="RHEA:50596"/>
        <dbReference type="Rhea" id="RHEA-COMP:12740"/>
        <dbReference type="Rhea" id="RHEA-COMP:12743"/>
        <dbReference type="ChEBI" id="CHEBI:15378"/>
        <dbReference type="ChEBI" id="CHEBI:57287"/>
        <dbReference type="ChEBI" id="CHEBI:57288"/>
        <dbReference type="ChEBI" id="CHEBI:64738"/>
        <dbReference type="ChEBI" id="CHEBI:83690"/>
        <dbReference type="EC" id="2.3.1.257"/>
    </reaction>
</comment>
<evidence type="ECO:0000256" key="10">
    <source>
        <dbReference type="ARBA" id="ARBA00047821"/>
    </source>
</evidence>
<evidence type="ECO:0000256" key="9">
    <source>
        <dbReference type="ARBA" id="ARBA00023315"/>
    </source>
</evidence>
<evidence type="ECO:0000256" key="8">
    <source>
        <dbReference type="ARBA" id="ARBA00023242"/>
    </source>
</evidence>
<dbReference type="GO" id="GO:0043998">
    <property type="term" value="F:histone H2A acetyltransferase activity"/>
    <property type="evidence" value="ECO:0007669"/>
    <property type="project" value="InterPro"/>
</dbReference>
<dbReference type="eggNOG" id="KOG2488">
    <property type="taxonomic scope" value="Eukaryota"/>
</dbReference>
<dbReference type="Gene3D" id="3.40.630.30">
    <property type="match status" value="1"/>
</dbReference>
<dbReference type="GO" id="GO:1990189">
    <property type="term" value="F:protein N-terminal-serine acetyltransferase activity"/>
    <property type="evidence" value="ECO:0007669"/>
    <property type="project" value="UniProtKB-EC"/>
</dbReference>
<dbReference type="InterPro" id="IPR016181">
    <property type="entry name" value="Acyl_CoA_acyltransferase"/>
</dbReference>
<evidence type="ECO:0000259" key="12">
    <source>
        <dbReference type="PROSITE" id="PS51186"/>
    </source>
</evidence>
<evidence type="ECO:0000256" key="5">
    <source>
        <dbReference type="ARBA" id="ARBA00015043"/>
    </source>
</evidence>
<dbReference type="InterPro" id="IPR000182">
    <property type="entry name" value="GNAT_dom"/>
</dbReference>
<dbReference type="GO" id="GO:0010485">
    <property type="term" value="F:histone H4 acetyltransferase activity"/>
    <property type="evidence" value="ECO:0007669"/>
    <property type="project" value="InterPro"/>
</dbReference>
<dbReference type="EC" id="2.3.1.257" evidence="4"/>
<name>M7S685_EUTLA</name>
<proteinExistence type="inferred from homology"/>
<dbReference type="OMA" id="ETNVGPY"/>
<keyword evidence="7 13" id="KW-0808">Transferase</keyword>
<keyword evidence="14" id="KW-1185">Reference proteome</keyword>
<dbReference type="Pfam" id="PF00583">
    <property type="entry name" value="Acetyltransf_1"/>
    <property type="match status" value="1"/>
</dbReference>
<comment type="similarity">
    <text evidence="3">Belongs to the acetyltransferase family. NAA40 subfamily.</text>
</comment>
<dbReference type="SUPFAM" id="SSF55729">
    <property type="entry name" value="Acyl-CoA N-acyltransferases (Nat)"/>
    <property type="match status" value="1"/>
</dbReference>
<dbReference type="EMBL" id="KB707584">
    <property type="protein sequence ID" value="EMR61584.1"/>
    <property type="molecule type" value="Genomic_DNA"/>
</dbReference>
<accession>M7S685</accession>
<comment type="catalytic activity">
    <reaction evidence="10">
        <text>N-terminal L-seryl-[histone H2A] + acetyl-CoA = N-terminal N(alpha)-acetyl-L-seryl-[histone H2A] + CoA + H(+)</text>
        <dbReference type="Rhea" id="RHEA:50600"/>
        <dbReference type="Rhea" id="RHEA-COMP:12742"/>
        <dbReference type="Rhea" id="RHEA-COMP:12744"/>
        <dbReference type="ChEBI" id="CHEBI:15378"/>
        <dbReference type="ChEBI" id="CHEBI:57287"/>
        <dbReference type="ChEBI" id="CHEBI:57288"/>
        <dbReference type="ChEBI" id="CHEBI:64738"/>
        <dbReference type="ChEBI" id="CHEBI:83690"/>
        <dbReference type="EC" id="2.3.1.257"/>
    </reaction>
</comment>
<organism evidence="13 14">
    <name type="scientific">Eutypa lata (strain UCR-EL1)</name>
    <name type="common">Grapevine dieback disease fungus</name>
    <name type="synonym">Eutypa armeniacae</name>
    <dbReference type="NCBI Taxonomy" id="1287681"/>
    <lineage>
        <taxon>Eukaryota</taxon>
        <taxon>Fungi</taxon>
        <taxon>Dikarya</taxon>
        <taxon>Ascomycota</taxon>
        <taxon>Pezizomycotina</taxon>
        <taxon>Sordariomycetes</taxon>
        <taxon>Xylariomycetidae</taxon>
        <taxon>Xylariales</taxon>
        <taxon>Diatrypaceae</taxon>
        <taxon>Eutypa</taxon>
    </lineage>
</organism>
<feature type="domain" description="N-acetyltransferase" evidence="12">
    <location>
        <begin position="65"/>
        <end position="216"/>
    </location>
</feature>
<sequence>MEVTKKPSAKRRRAQTDPIERVNRKSDEAFIAEHLLPLLPVGAIGPDWMQWTHPRTKDPYRLSLVRTANLSAGDLKACFDLIEETSRKDYEPSSFGWKPSKKLAEMRSPDLRYILVKDGAGGLCGFTSLMPTYEDGQPVVYCYEIHLKPELQGTGMGRLLMGFLENIAVNSPPIMKVMLTCFLSNQHALNFYKKLGFVVDELSPGPRKLRYGKVFVPDYAIMSKLASSQENAPNLTQEG</sequence>
<protein>
    <recommendedName>
        <fullName evidence="5">N-alpha-acetyltransferase 40</fullName>
        <ecNumber evidence="4">2.3.1.257</ecNumber>
    </recommendedName>
</protein>